<dbReference type="InterPro" id="IPR001279">
    <property type="entry name" value="Metallo-B-lactamas"/>
</dbReference>
<name>A0A8J8PC74_9EURY</name>
<dbReference type="PANTHER" id="PTHR42663:SF12">
    <property type="entry name" value="ATP-BINDING PROTEIN PHNP"/>
    <property type="match status" value="1"/>
</dbReference>
<sequence>MRVTLLGTGDTTGTPTVGCECDTCTEARARGVERSRFSVHIENERTDESVLIDLSPDFRQQFLMWDVPLPDAAVVTHIHFDHLDGLGNAYRVFDSLPVYAANEVDPATGESVAETVRRKYDYLDRVAVHDVTPEDPIEVCGLELTLVPVEHPPLLCYGLVVVDPETGAKLSLSGDTSYDVPADSRERLRDPDLFLADAIVPAALCERHPLGGSDHDESGVPQSFGTKHMTREGALAMAAELDADVTRLVHTAHYYPAEEAFEEPLAVDGEQYRLDASGVTRLDTATETTTESGPMTD</sequence>
<dbReference type="Pfam" id="PF12706">
    <property type="entry name" value="Lactamase_B_2"/>
    <property type="match status" value="1"/>
</dbReference>
<protein>
    <submittedName>
        <fullName evidence="2">MBL fold metallo-hydrolase</fullName>
    </submittedName>
</protein>
<evidence type="ECO:0000259" key="1">
    <source>
        <dbReference type="SMART" id="SM00849"/>
    </source>
</evidence>
<evidence type="ECO:0000313" key="2">
    <source>
        <dbReference type="EMBL" id="TQQ81347.1"/>
    </source>
</evidence>
<feature type="domain" description="Metallo-beta-lactamase" evidence="1">
    <location>
        <begin position="35"/>
        <end position="215"/>
    </location>
</feature>
<dbReference type="SMART" id="SM00849">
    <property type="entry name" value="Lactamase_B"/>
    <property type="match status" value="1"/>
</dbReference>
<gene>
    <name evidence="2" type="ORF">EGH24_06985</name>
</gene>
<dbReference type="PANTHER" id="PTHR42663">
    <property type="entry name" value="HYDROLASE C777.06C-RELATED-RELATED"/>
    <property type="match status" value="1"/>
</dbReference>
<reference evidence="2" key="1">
    <citation type="submission" date="2019-02" db="EMBL/GenBank/DDBJ databases">
        <title>Halonotius sp. a new haloarchaeum isolated from saline soil.</title>
        <authorList>
            <person name="Duran-Viseras A."/>
            <person name="Sanchez-Porro C."/>
            <person name="Ventosa A."/>
        </authorList>
    </citation>
    <scope>NUCLEOTIDE SEQUENCE</scope>
    <source>
        <strain evidence="2">F15B</strain>
    </source>
</reference>
<comment type="caution">
    <text evidence="2">The sequence shown here is derived from an EMBL/GenBank/DDBJ whole genome shotgun (WGS) entry which is preliminary data.</text>
</comment>
<dbReference type="OrthoDB" id="53037at2157"/>
<keyword evidence="3" id="KW-1185">Reference proteome</keyword>
<accession>A0A8J8PC74</accession>
<dbReference type="InterPro" id="IPR036866">
    <property type="entry name" value="RibonucZ/Hydroxyglut_hydro"/>
</dbReference>
<organism evidence="2 3">
    <name type="scientific">Halonotius terrestris</name>
    <dbReference type="NCBI Taxonomy" id="2487750"/>
    <lineage>
        <taxon>Archaea</taxon>
        <taxon>Methanobacteriati</taxon>
        <taxon>Methanobacteriota</taxon>
        <taxon>Stenosarchaea group</taxon>
        <taxon>Halobacteria</taxon>
        <taxon>Halobacteriales</taxon>
        <taxon>Haloferacaceae</taxon>
        <taxon>Halonotius</taxon>
    </lineage>
</organism>
<dbReference type="Gene3D" id="3.60.15.10">
    <property type="entry name" value="Ribonuclease Z/Hydroxyacylglutathione hydrolase-like"/>
    <property type="match status" value="1"/>
</dbReference>
<dbReference type="AlphaFoldDB" id="A0A8J8PC74"/>
<dbReference type="SUPFAM" id="SSF56281">
    <property type="entry name" value="Metallo-hydrolase/oxidoreductase"/>
    <property type="match status" value="1"/>
</dbReference>
<dbReference type="EMBL" id="RKLU01000003">
    <property type="protein sequence ID" value="TQQ81347.1"/>
    <property type="molecule type" value="Genomic_DNA"/>
</dbReference>
<dbReference type="Proteomes" id="UP000705823">
    <property type="component" value="Unassembled WGS sequence"/>
</dbReference>
<proteinExistence type="predicted"/>
<evidence type="ECO:0000313" key="3">
    <source>
        <dbReference type="Proteomes" id="UP000705823"/>
    </source>
</evidence>